<dbReference type="GO" id="GO:0046872">
    <property type="term" value="F:metal ion binding"/>
    <property type="evidence" value="ECO:0007669"/>
    <property type="project" value="UniProtKB-KW"/>
</dbReference>
<dbReference type="PANTHER" id="PTHR28620">
    <property type="entry name" value="CENTROMERE PROTEIN V"/>
    <property type="match status" value="1"/>
</dbReference>
<organism evidence="5 6">
    <name type="scientific">Advenella kashmirensis</name>
    <dbReference type="NCBI Taxonomy" id="310575"/>
    <lineage>
        <taxon>Bacteria</taxon>
        <taxon>Pseudomonadati</taxon>
        <taxon>Pseudomonadota</taxon>
        <taxon>Betaproteobacteria</taxon>
        <taxon>Burkholderiales</taxon>
        <taxon>Alcaligenaceae</taxon>
    </lineage>
</organism>
<evidence type="ECO:0000256" key="2">
    <source>
        <dbReference type="ARBA" id="ARBA00022723"/>
    </source>
</evidence>
<sequence length="116" mass="12753">MSYQGSCQCSAVTFTVNADLPKQAVSCNCSICRRNGSLLTFVPEAQFELHSGSELLNTYEFNKHKIQHQFCQRCGIQSFSSGLLPDGTRSYAVNLRCVPEADLDALELQHFDGASA</sequence>
<dbReference type="EMBL" id="DOEK01000029">
    <property type="protein sequence ID" value="HBP30173.1"/>
    <property type="molecule type" value="Genomic_DNA"/>
</dbReference>
<reference evidence="5 6" key="1">
    <citation type="journal article" date="2018" name="Nat. Biotechnol.">
        <title>A standardized bacterial taxonomy based on genome phylogeny substantially revises the tree of life.</title>
        <authorList>
            <person name="Parks D.H."/>
            <person name="Chuvochina M."/>
            <person name="Waite D.W."/>
            <person name="Rinke C."/>
            <person name="Skarshewski A."/>
            <person name="Chaumeil P.A."/>
            <person name="Hugenholtz P."/>
        </authorList>
    </citation>
    <scope>NUCLEOTIDE SEQUENCE [LARGE SCALE GENOMIC DNA]</scope>
    <source>
        <strain evidence="5">UBA10707</strain>
    </source>
</reference>
<evidence type="ECO:0000313" key="6">
    <source>
        <dbReference type="Proteomes" id="UP000264036"/>
    </source>
</evidence>
<dbReference type="PROSITE" id="PS51891">
    <property type="entry name" value="CENP_V_GFA"/>
    <property type="match status" value="1"/>
</dbReference>
<accession>A0A356LGN0</accession>
<dbReference type="InterPro" id="IPR006913">
    <property type="entry name" value="CENP-V/GFA"/>
</dbReference>
<dbReference type="InterPro" id="IPR011057">
    <property type="entry name" value="Mss4-like_sf"/>
</dbReference>
<dbReference type="InterPro" id="IPR052355">
    <property type="entry name" value="CENP-V-like"/>
</dbReference>
<evidence type="ECO:0000313" key="5">
    <source>
        <dbReference type="EMBL" id="HBP30173.1"/>
    </source>
</evidence>
<keyword evidence="3" id="KW-0862">Zinc</keyword>
<name>A0A356LGN0_9BURK</name>
<dbReference type="Pfam" id="PF04828">
    <property type="entry name" value="GFA"/>
    <property type="match status" value="1"/>
</dbReference>
<dbReference type="Gene3D" id="2.170.150.70">
    <property type="match status" value="1"/>
</dbReference>
<comment type="similarity">
    <text evidence="1">Belongs to the Gfa family.</text>
</comment>
<dbReference type="GO" id="GO:0016846">
    <property type="term" value="F:carbon-sulfur lyase activity"/>
    <property type="evidence" value="ECO:0007669"/>
    <property type="project" value="InterPro"/>
</dbReference>
<dbReference type="AlphaFoldDB" id="A0A356LGN0"/>
<dbReference type="SUPFAM" id="SSF51316">
    <property type="entry name" value="Mss4-like"/>
    <property type="match status" value="1"/>
</dbReference>
<evidence type="ECO:0000256" key="3">
    <source>
        <dbReference type="ARBA" id="ARBA00022833"/>
    </source>
</evidence>
<comment type="caution">
    <text evidence="5">The sequence shown here is derived from an EMBL/GenBank/DDBJ whole genome shotgun (WGS) entry which is preliminary data.</text>
</comment>
<keyword evidence="2" id="KW-0479">Metal-binding</keyword>
<dbReference type="Proteomes" id="UP000264036">
    <property type="component" value="Unassembled WGS sequence"/>
</dbReference>
<evidence type="ECO:0000259" key="4">
    <source>
        <dbReference type="PROSITE" id="PS51891"/>
    </source>
</evidence>
<feature type="domain" description="CENP-V/GFA" evidence="4">
    <location>
        <begin position="3"/>
        <end position="112"/>
    </location>
</feature>
<protein>
    <submittedName>
        <fullName evidence="5">Aldehyde-activating protein</fullName>
    </submittedName>
</protein>
<evidence type="ECO:0000256" key="1">
    <source>
        <dbReference type="ARBA" id="ARBA00005495"/>
    </source>
</evidence>
<proteinExistence type="inferred from homology"/>
<dbReference type="PANTHER" id="PTHR28620:SF1">
    <property type="entry name" value="CENP-V_GFA DOMAIN-CONTAINING PROTEIN"/>
    <property type="match status" value="1"/>
</dbReference>
<gene>
    <name evidence="5" type="ORF">DD666_12245</name>
</gene>